<reference evidence="2" key="2">
    <citation type="submission" date="2023-04" db="EMBL/GenBank/DDBJ databases">
        <authorList>
            <person name="Bruccoleri R.E."/>
            <person name="Oakeley E.J."/>
            <person name="Faust A.-M."/>
            <person name="Dessus-Babus S."/>
            <person name="Altorfer M."/>
            <person name="Burckhardt D."/>
            <person name="Oertli M."/>
            <person name="Naumann U."/>
            <person name="Petersen F."/>
            <person name="Wong J."/>
        </authorList>
    </citation>
    <scope>NUCLEOTIDE SEQUENCE</scope>
    <source>
        <strain evidence="2">GSM-AAB239-AS_SAM_17_03QT</strain>
        <tissue evidence="2">Leaf</tissue>
    </source>
</reference>
<protein>
    <submittedName>
        <fullName evidence="2">Formin-like protein 5</fullName>
    </submittedName>
</protein>
<proteinExistence type="predicted"/>
<dbReference type="AlphaFoldDB" id="A0AAX6H9G9"/>
<feature type="signal peptide" evidence="1">
    <location>
        <begin position="1"/>
        <end position="18"/>
    </location>
</feature>
<sequence>MTGAVLVVVVVWTRVADGGRGGVGRQELLVVVVARLWESGCNGGRAATGRIRGRMQGEVGNMGGRVVGCVGVAARNVYVGLGIVM</sequence>
<gene>
    <name evidence="2" type="ORF">M6B38_120020</name>
</gene>
<accession>A0AAX6H9G9</accession>
<evidence type="ECO:0000313" key="3">
    <source>
        <dbReference type="Proteomes" id="UP001140949"/>
    </source>
</evidence>
<feature type="chain" id="PRO_5043455702" evidence="1">
    <location>
        <begin position="19"/>
        <end position="85"/>
    </location>
</feature>
<dbReference type="EMBL" id="JANAVB010011396">
    <property type="protein sequence ID" value="KAJ6837493.1"/>
    <property type="molecule type" value="Genomic_DNA"/>
</dbReference>
<keyword evidence="3" id="KW-1185">Reference proteome</keyword>
<dbReference type="Proteomes" id="UP001140949">
    <property type="component" value="Unassembled WGS sequence"/>
</dbReference>
<comment type="caution">
    <text evidence="2">The sequence shown here is derived from an EMBL/GenBank/DDBJ whole genome shotgun (WGS) entry which is preliminary data.</text>
</comment>
<keyword evidence="1" id="KW-0732">Signal</keyword>
<evidence type="ECO:0000313" key="2">
    <source>
        <dbReference type="EMBL" id="KAJ6837493.1"/>
    </source>
</evidence>
<name>A0AAX6H9G9_IRIPA</name>
<organism evidence="2 3">
    <name type="scientific">Iris pallida</name>
    <name type="common">Sweet iris</name>
    <dbReference type="NCBI Taxonomy" id="29817"/>
    <lineage>
        <taxon>Eukaryota</taxon>
        <taxon>Viridiplantae</taxon>
        <taxon>Streptophyta</taxon>
        <taxon>Embryophyta</taxon>
        <taxon>Tracheophyta</taxon>
        <taxon>Spermatophyta</taxon>
        <taxon>Magnoliopsida</taxon>
        <taxon>Liliopsida</taxon>
        <taxon>Asparagales</taxon>
        <taxon>Iridaceae</taxon>
        <taxon>Iridoideae</taxon>
        <taxon>Irideae</taxon>
        <taxon>Iris</taxon>
    </lineage>
</organism>
<reference evidence="2" key="1">
    <citation type="journal article" date="2023" name="GigaByte">
        <title>Genome assembly of the bearded iris, Iris pallida Lam.</title>
        <authorList>
            <person name="Bruccoleri R.E."/>
            <person name="Oakeley E.J."/>
            <person name="Faust A.M.E."/>
            <person name="Altorfer M."/>
            <person name="Dessus-Babus S."/>
            <person name="Burckhardt D."/>
            <person name="Oertli M."/>
            <person name="Naumann U."/>
            <person name="Petersen F."/>
            <person name="Wong J."/>
        </authorList>
    </citation>
    <scope>NUCLEOTIDE SEQUENCE</scope>
    <source>
        <strain evidence="2">GSM-AAB239-AS_SAM_17_03QT</strain>
    </source>
</reference>
<evidence type="ECO:0000256" key="1">
    <source>
        <dbReference type="SAM" id="SignalP"/>
    </source>
</evidence>